<evidence type="ECO:0000256" key="1">
    <source>
        <dbReference type="SAM" id="SignalP"/>
    </source>
</evidence>
<dbReference type="EMBL" id="OX465080">
    <property type="protein sequence ID" value="CAI9279664.1"/>
    <property type="molecule type" value="Genomic_DNA"/>
</dbReference>
<accession>A0AA35YTB3</accession>
<protein>
    <submittedName>
        <fullName evidence="2">Uncharacterized protein</fullName>
    </submittedName>
</protein>
<dbReference type="AlphaFoldDB" id="A0AA35YTB3"/>
<keyword evidence="3" id="KW-1185">Reference proteome</keyword>
<gene>
    <name evidence="2" type="ORF">LSALG_LOCUS19451</name>
</gene>
<keyword evidence="1" id="KW-0732">Signal</keyword>
<evidence type="ECO:0000313" key="2">
    <source>
        <dbReference type="EMBL" id="CAI9279664.1"/>
    </source>
</evidence>
<feature type="chain" id="PRO_5041460590" evidence="1">
    <location>
        <begin position="28"/>
        <end position="118"/>
    </location>
</feature>
<dbReference type="Proteomes" id="UP001177003">
    <property type="component" value="Chromosome 4"/>
</dbReference>
<reference evidence="2" key="1">
    <citation type="submission" date="2023-04" db="EMBL/GenBank/DDBJ databases">
        <authorList>
            <person name="Vijverberg K."/>
            <person name="Xiong W."/>
            <person name="Schranz E."/>
        </authorList>
    </citation>
    <scope>NUCLEOTIDE SEQUENCE</scope>
</reference>
<name>A0AA35YTB3_LACSI</name>
<sequence>MKIEKRKLEWLFLLAFFCCSVPQFCDGDETITEGGPTRNHHHHHRPPPTAGVHRIIINSHYLRTKIRTPRKNLVYVLEFLCVSPSIFYLPPGKHSFLVTDSLEDIELYTLLALKEGGV</sequence>
<feature type="signal peptide" evidence="1">
    <location>
        <begin position="1"/>
        <end position="27"/>
    </location>
</feature>
<evidence type="ECO:0000313" key="3">
    <source>
        <dbReference type="Proteomes" id="UP001177003"/>
    </source>
</evidence>
<organism evidence="2 3">
    <name type="scientific">Lactuca saligna</name>
    <name type="common">Willowleaf lettuce</name>
    <dbReference type="NCBI Taxonomy" id="75948"/>
    <lineage>
        <taxon>Eukaryota</taxon>
        <taxon>Viridiplantae</taxon>
        <taxon>Streptophyta</taxon>
        <taxon>Embryophyta</taxon>
        <taxon>Tracheophyta</taxon>
        <taxon>Spermatophyta</taxon>
        <taxon>Magnoliopsida</taxon>
        <taxon>eudicotyledons</taxon>
        <taxon>Gunneridae</taxon>
        <taxon>Pentapetalae</taxon>
        <taxon>asterids</taxon>
        <taxon>campanulids</taxon>
        <taxon>Asterales</taxon>
        <taxon>Asteraceae</taxon>
        <taxon>Cichorioideae</taxon>
        <taxon>Cichorieae</taxon>
        <taxon>Lactucinae</taxon>
        <taxon>Lactuca</taxon>
    </lineage>
</organism>
<proteinExistence type="predicted"/>